<sequence>MKESITTTVTVSGKSNTKQKAFAAALSSVQGQILRETDKVLLRIEPEDVRVIRAEEKITTEKFLFFFLPRKKKEYSVTLEITVSVTSIDTDKIDFKSV</sequence>
<evidence type="ECO:0000313" key="2">
    <source>
        <dbReference type="Proteomes" id="UP000254848"/>
    </source>
</evidence>
<dbReference type="OrthoDB" id="6433960at2"/>
<evidence type="ECO:0000313" key="1">
    <source>
        <dbReference type="EMBL" id="RDK91031.1"/>
    </source>
</evidence>
<organism evidence="1 2">
    <name type="scientific">Enterobacillus tribolii</name>
    <dbReference type="NCBI Taxonomy" id="1487935"/>
    <lineage>
        <taxon>Bacteria</taxon>
        <taxon>Pseudomonadati</taxon>
        <taxon>Pseudomonadota</taxon>
        <taxon>Gammaproteobacteria</taxon>
        <taxon>Enterobacterales</taxon>
        <taxon>Hafniaceae</taxon>
        <taxon>Enterobacillus</taxon>
    </lineage>
</organism>
<dbReference type="InterPro" id="IPR020037">
    <property type="entry name" value="DUF4312"/>
</dbReference>
<dbReference type="Pfam" id="PF14189">
    <property type="entry name" value="DUF4312"/>
    <property type="match status" value="1"/>
</dbReference>
<reference evidence="1 2" key="1">
    <citation type="submission" date="2018-07" db="EMBL/GenBank/DDBJ databases">
        <title>Genomic Encyclopedia of Type Strains, Phase IV (KMG-IV): sequencing the most valuable type-strain genomes for metagenomic binning, comparative biology and taxonomic classification.</title>
        <authorList>
            <person name="Goeker M."/>
        </authorList>
    </citation>
    <scope>NUCLEOTIDE SEQUENCE [LARGE SCALE GENOMIC DNA]</scope>
    <source>
        <strain evidence="1 2">DSM 103736</strain>
    </source>
</reference>
<comment type="caution">
    <text evidence="1">The sequence shown here is derived from an EMBL/GenBank/DDBJ whole genome shotgun (WGS) entry which is preliminary data.</text>
</comment>
<proteinExistence type="predicted"/>
<dbReference type="Proteomes" id="UP000254848">
    <property type="component" value="Unassembled WGS sequence"/>
</dbReference>
<gene>
    <name evidence="1" type="ORF">C8D90_105319</name>
</gene>
<accession>A0A370QQH4</accession>
<name>A0A370QQH4_9GAMM</name>
<dbReference type="EMBL" id="QRAP01000005">
    <property type="protein sequence ID" value="RDK91031.1"/>
    <property type="molecule type" value="Genomic_DNA"/>
</dbReference>
<dbReference type="AlphaFoldDB" id="A0A370QQH4"/>
<dbReference type="NCBIfam" id="TIGR03578">
    <property type="entry name" value="EF_0831"/>
    <property type="match status" value="1"/>
</dbReference>
<keyword evidence="2" id="KW-1185">Reference proteome</keyword>
<dbReference type="RefSeq" id="WP_115458842.1">
    <property type="nucleotide sequence ID" value="NZ_QRAP01000005.1"/>
</dbReference>
<protein>
    <submittedName>
        <fullName evidence="1">Uncharacterized protein (TIGR03578 family)</fullName>
    </submittedName>
</protein>